<protein>
    <recommendedName>
        <fullName evidence="5">CARDB domain-containing protein</fullName>
    </recommendedName>
</protein>
<dbReference type="EMBL" id="MEUI01000015">
    <property type="protein sequence ID" value="OGC34512.1"/>
    <property type="molecule type" value="Genomic_DNA"/>
</dbReference>
<evidence type="ECO:0000256" key="2">
    <source>
        <dbReference type="SAM" id="SignalP"/>
    </source>
</evidence>
<feature type="transmembrane region" description="Helical" evidence="1">
    <location>
        <begin position="242"/>
        <end position="260"/>
    </location>
</feature>
<gene>
    <name evidence="3" type="ORF">A2462_04415</name>
</gene>
<dbReference type="AlphaFoldDB" id="A0A1F4TP84"/>
<accession>A0A1F4TP84</accession>
<keyword evidence="1" id="KW-1133">Transmembrane helix</keyword>
<feature type="chain" id="PRO_5009514626" description="CARDB domain-containing protein" evidence="2">
    <location>
        <begin position="21"/>
        <end position="264"/>
    </location>
</feature>
<evidence type="ECO:0000313" key="3">
    <source>
        <dbReference type="EMBL" id="OGC34512.1"/>
    </source>
</evidence>
<comment type="caution">
    <text evidence="3">The sequence shown here is derived from an EMBL/GenBank/DDBJ whole genome shotgun (WGS) entry which is preliminary data.</text>
</comment>
<feature type="signal peptide" evidence="2">
    <location>
        <begin position="1"/>
        <end position="20"/>
    </location>
</feature>
<evidence type="ECO:0008006" key="5">
    <source>
        <dbReference type="Google" id="ProtNLM"/>
    </source>
</evidence>
<organism evidence="3 4">
    <name type="scientific">candidate division WOR-1 bacterium RIFOXYC2_FULL_41_25</name>
    <dbReference type="NCBI Taxonomy" id="1802586"/>
    <lineage>
        <taxon>Bacteria</taxon>
        <taxon>Bacillati</taxon>
        <taxon>Saganbacteria</taxon>
    </lineage>
</organism>
<reference evidence="3 4" key="1">
    <citation type="journal article" date="2016" name="Nat. Commun.">
        <title>Thousands of microbial genomes shed light on interconnected biogeochemical processes in an aquifer system.</title>
        <authorList>
            <person name="Anantharaman K."/>
            <person name="Brown C.T."/>
            <person name="Hug L.A."/>
            <person name="Sharon I."/>
            <person name="Castelle C.J."/>
            <person name="Probst A.J."/>
            <person name="Thomas B.C."/>
            <person name="Singh A."/>
            <person name="Wilkins M.J."/>
            <person name="Karaoz U."/>
            <person name="Brodie E.L."/>
            <person name="Williams K.H."/>
            <person name="Hubbard S.S."/>
            <person name="Banfield J.F."/>
        </authorList>
    </citation>
    <scope>NUCLEOTIDE SEQUENCE [LARGE SCALE GENOMIC DNA]</scope>
</reference>
<keyword evidence="1" id="KW-0812">Transmembrane</keyword>
<keyword evidence="2" id="KW-0732">Signal</keyword>
<name>A0A1F4TP84_UNCSA</name>
<evidence type="ECO:0000313" key="4">
    <source>
        <dbReference type="Proteomes" id="UP000177309"/>
    </source>
</evidence>
<evidence type="ECO:0000256" key="1">
    <source>
        <dbReference type="SAM" id="Phobius"/>
    </source>
</evidence>
<dbReference type="Proteomes" id="UP000177309">
    <property type="component" value="Unassembled WGS sequence"/>
</dbReference>
<proteinExistence type="predicted"/>
<sequence>MKRNFILLFALFLLHNVVFASYITLNTTVTSKVEGNILKVLVKVVNQGDESAYNVQAEVRVGHEKVLASRDNELGVNGVYLAQIKIPLQLKTPGAYPFILTMHYSDANQYPFSALTCQPFYYKAGASPADLFTGLKSVAFWKKGKLALRLKNISQSTLEIRAALIAPRELTVVNGVQLVEVKDKAEQQIVFEMKNFSALDGSTYQVFALAEYDQGGLHCTNITPGTVGIVAEKNLFGLDYKIILAILILLLTAFFSAQVIRKSR</sequence>
<keyword evidence="1" id="KW-0472">Membrane</keyword>